<dbReference type="RefSeq" id="WP_207330547.1">
    <property type="nucleotide sequence ID" value="NZ_JAFMYW010000005.1"/>
</dbReference>
<name>A0ABS3JKU3_9BACT</name>
<dbReference type="EMBL" id="JAFMYW010000005">
    <property type="protein sequence ID" value="MBO0950615.1"/>
    <property type="molecule type" value="Genomic_DNA"/>
</dbReference>
<evidence type="ECO:0000313" key="1">
    <source>
        <dbReference type="EMBL" id="MBO0950615.1"/>
    </source>
</evidence>
<protein>
    <submittedName>
        <fullName evidence="1">Uncharacterized protein</fullName>
    </submittedName>
</protein>
<gene>
    <name evidence="1" type="ORF">J2I46_18615</name>
</gene>
<reference evidence="1 2" key="1">
    <citation type="submission" date="2021-03" db="EMBL/GenBank/DDBJ databases">
        <title>Fibrella sp. HMF5405 genome sequencing and assembly.</title>
        <authorList>
            <person name="Kang H."/>
            <person name="Kim H."/>
            <person name="Bae S."/>
            <person name="Joh K."/>
        </authorList>
    </citation>
    <scope>NUCLEOTIDE SEQUENCE [LARGE SCALE GENOMIC DNA]</scope>
    <source>
        <strain evidence="1 2">HMF5405</strain>
    </source>
</reference>
<proteinExistence type="predicted"/>
<evidence type="ECO:0000313" key="2">
    <source>
        <dbReference type="Proteomes" id="UP000664628"/>
    </source>
</evidence>
<comment type="caution">
    <text evidence="1">The sequence shown here is derived from an EMBL/GenBank/DDBJ whole genome shotgun (WGS) entry which is preliminary data.</text>
</comment>
<dbReference type="Proteomes" id="UP000664628">
    <property type="component" value="Unassembled WGS sequence"/>
</dbReference>
<sequence>MPYSNYDVQETFAKAYKAVRVIETLENYVVADQTEAVALGGQVQPIMRISDEAHFWRIILTDPVNTLDRQVSLDQEFTLSEWVPRIPGLWWNKEATQRRRNTWDGRPVYDPYSKSKFVQSGVGTNLFGPDTNGQRIVSISSGSNASAGIPLLISNGMWNRLNLETGNMVKLDAVRWQRMAQEWTQRFESIKGIPHAYLCIDNESQIRVTGLRSPPIFQPYSLIEYVYEDALLYDYVFCNASVHNYQQEVANFFENYKRDFAYNGRYLINPDPTNPLFETAYSSPDHLRQVESGGRYHLAILKERVRQAYFQGRLLEDIYKILSQLYTDSRDISRIAIHLGFSVTLFSGNRPADRIAQLVGWCLDTPSKMDELIDKLSVENPELLAF</sequence>
<keyword evidence="2" id="KW-1185">Reference proteome</keyword>
<accession>A0ABS3JKU3</accession>
<organism evidence="1 2">
    <name type="scientific">Fibrella forsythiae</name>
    <dbReference type="NCBI Taxonomy" id="2817061"/>
    <lineage>
        <taxon>Bacteria</taxon>
        <taxon>Pseudomonadati</taxon>
        <taxon>Bacteroidota</taxon>
        <taxon>Cytophagia</taxon>
        <taxon>Cytophagales</taxon>
        <taxon>Spirosomataceae</taxon>
        <taxon>Fibrella</taxon>
    </lineage>
</organism>